<name>A0A1W1YCA7_9HYPH</name>
<proteinExistence type="inferred from homology"/>
<dbReference type="PANTHER" id="PTHR47245:SF2">
    <property type="entry name" value="PEPTIDYL-PROLYL CIS-TRANS ISOMERASE HP_0175-RELATED"/>
    <property type="match status" value="1"/>
</dbReference>
<keyword evidence="9" id="KW-0732">Signal</keyword>
<dbReference type="Gene3D" id="1.10.8.1040">
    <property type="match status" value="1"/>
</dbReference>
<keyword evidence="12" id="KW-1185">Reference proteome</keyword>
<gene>
    <name evidence="11" type="ORF">SAMN06297251_101163</name>
</gene>
<evidence type="ECO:0000256" key="9">
    <source>
        <dbReference type="SAM" id="SignalP"/>
    </source>
</evidence>
<comment type="similarity">
    <text evidence="2">Belongs to the PpiC/parvulin rotamase family.</text>
</comment>
<dbReference type="InterPro" id="IPR023058">
    <property type="entry name" value="PPIase_PpiC_CS"/>
</dbReference>
<accession>A0A1W1YCA7</accession>
<feature type="signal peptide" evidence="9">
    <location>
        <begin position="1"/>
        <end position="26"/>
    </location>
</feature>
<dbReference type="InterPro" id="IPR050245">
    <property type="entry name" value="PrsA_foldase"/>
</dbReference>
<dbReference type="InterPro" id="IPR027304">
    <property type="entry name" value="Trigger_fact/SurA_dom_sf"/>
</dbReference>
<feature type="chain" id="PRO_5013026360" description="Parvulin-like PPIase" evidence="9">
    <location>
        <begin position="27"/>
        <end position="290"/>
    </location>
</feature>
<dbReference type="RefSeq" id="WP_084407987.1">
    <property type="nucleotide sequence ID" value="NZ_FWXR01000001.1"/>
</dbReference>
<evidence type="ECO:0000256" key="6">
    <source>
        <dbReference type="ARBA" id="ARBA00030642"/>
    </source>
</evidence>
<dbReference type="InterPro" id="IPR046357">
    <property type="entry name" value="PPIase_dom_sf"/>
</dbReference>
<dbReference type="EC" id="5.2.1.8" evidence="3"/>
<dbReference type="PROSITE" id="PS50198">
    <property type="entry name" value="PPIC_PPIASE_2"/>
    <property type="match status" value="1"/>
</dbReference>
<dbReference type="SUPFAM" id="SSF54534">
    <property type="entry name" value="FKBP-like"/>
    <property type="match status" value="1"/>
</dbReference>
<dbReference type="AlphaFoldDB" id="A0A1W1YCA7"/>
<evidence type="ECO:0000256" key="2">
    <source>
        <dbReference type="ARBA" id="ARBA00007656"/>
    </source>
</evidence>
<evidence type="ECO:0000256" key="5">
    <source>
        <dbReference type="ARBA" id="ARBA00023110"/>
    </source>
</evidence>
<evidence type="ECO:0000259" key="10">
    <source>
        <dbReference type="PROSITE" id="PS50198"/>
    </source>
</evidence>
<evidence type="ECO:0000313" key="12">
    <source>
        <dbReference type="Proteomes" id="UP000192656"/>
    </source>
</evidence>
<dbReference type="GO" id="GO:0003755">
    <property type="term" value="F:peptidyl-prolyl cis-trans isomerase activity"/>
    <property type="evidence" value="ECO:0007669"/>
    <property type="project" value="UniProtKB-KW"/>
</dbReference>
<dbReference type="InterPro" id="IPR000297">
    <property type="entry name" value="PPIase_PpiC"/>
</dbReference>
<dbReference type="Proteomes" id="UP000192656">
    <property type="component" value="Unassembled WGS sequence"/>
</dbReference>
<comment type="catalytic activity">
    <reaction evidence="1">
        <text>[protein]-peptidylproline (omega=180) = [protein]-peptidylproline (omega=0)</text>
        <dbReference type="Rhea" id="RHEA:16237"/>
        <dbReference type="Rhea" id="RHEA-COMP:10747"/>
        <dbReference type="Rhea" id="RHEA-COMP:10748"/>
        <dbReference type="ChEBI" id="CHEBI:83833"/>
        <dbReference type="ChEBI" id="CHEBI:83834"/>
        <dbReference type="EC" id="5.2.1.8"/>
    </reaction>
</comment>
<evidence type="ECO:0000256" key="3">
    <source>
        <dbReference type="ARBA" id="ARBA00013194"/>
    </source>
</evidence>
<dbReference type="Gene3D" id="3.10.50.40">
    <property type="match status" value="1"/>
</dbReference>
<sequence length="290" mass="31771">MRTISRTALLAAILATGTLAGAPVFAQSKVIATVGSDEITEADLAAAEAEIGEDFRQVPEEQRRLAVLSALIDIKVLAAEAEKADLQDDPTVAGQLDFLRDRTLHNAYFEKNGVDAVTDEELKGRYDKEIAALEPREEIHARHILLKTKEEAEAVIGELQNGADFAKVAEEKSTGPSGPNGGDLGFFSAGQMVPEFEKAAFALEPGSITSEPVQTQFGWHVIKVEEKRQAQPPSFEEVKDRIRQLVLRDKYLQLVKEARDEMPVEYVDPEMKSQVEAIESEIKARAGSAE</sequence>
<feature type="domain" description="PpiC" evidence="10">
    <location>
        <begin position="136"/>
        <end position="226"/>
    </location>
</feature>
<dbReference type="PROSITE" id="PS01096">
    <property type="entry name" value="PPIC_PPIASE_1"/>
    <property type="match status" value="1"/>
</dbReference>
<protein>
    <recommendedName>
        <fullName evidence="4">Parvulin-like PPIase</fullName>
        <ecNumber evidence="3">5.2.1.8</ecNumber>
    </recommendedName>
    <alternativeName>
        <fullName evidence="6">Peptidyl-prolyl cis-trans isomerase plp</fullName>
    </alternativeName>
    <alternativeName>
        <fullName evidence="7">Rotamase plp</fullName>
    </alternativeName>
</protein>
<evidence type="ECO:0000256" key="1">
    <source>
        <dbReference type="ARBA" id="ARBA00000971"/>
    </source>
</evidence>
<dbReference type="SUPFAM" id="SSF109998">
    <property type="entry name" value="Triger factor/SurA peptide-binding domain-like"/>
    <property type="match status" value="1"/>
</dbReference>
<dbReference type="Pfam" id="PF13616">
    <property type="entry name" value="Rotamase_3"/>
    <property type="match status" value="1"/>
</dbReference>
<evidence type="ECO:0000256" key="7">
    <source>
        <dbReference type="ARBA" id="ARBA00031484"/>
    </source>
</evidence>
<evidence type="ECO:0000256" key="8">
    <source>
        <dbReference type="PROSITE-ProRule" id="PRU00278"/>
    </source>
</evidence>
<evidence type="ECO:0000256" key="4">
    <source>
        <dbReference type="ARBA" id="ARBA00018370"/>
    </source>
</evidence>
<dbReference type="STRING" id="937218.SAMN06297251_101163"/>
<keyword evidence="8 11" id="KW-0413">Isomerase</keyword>
<dbReference type="OrthoDB" id="14196at2"/>
<keyword evidence="5 8" id="KW-0697">Rotamase</keyword>
<evidence type="ECO:0000313" key="11">
    <source>
        <dbReference type="EMBL" id="SMC33850.1"/>
    </source>
</evidence>
<organism evidence="11 12">
    <name type="scientific">Fulvimarina manganoxydans</name>
    <dbReference type="NCBI Taxonomy" id="937218"/>
    <lineage>
        <taxon>Bacteria</taxon>
        <taxon>Pseudomonadati</taxon>
        <taxon>Pseudomonadota</taxon>
        <taxon>Alphaproteobacteria</taxon>
        <taxon>Hyphomicrobiales</taxon>
        <taxon>Aurantimonadaceae</taxon>
        <taxon>Fulvimarina</taxon>
    </lineage>
</organism>
<dbReference type="EMBL" id="FWXR01000001">
    <property type="protein sequence ID" value="SMC33850.1"/>
    <property type="molecule type" value="Genomic_DNA"/>
</dbReference>
<reference evidence="11 12" key="1">
    <citation type="submission" date="2017-04" db="EMBL/GenBank/DDBJ databases">
        <authorList>
            <person name="Afonso C.L."/>
            <person name="Miller P.J."/>
            <person name="Scott M.A."/>
            <person name="Spackman E."/>
            <person name="Goraichik I."/>
            <person name="Dimitrov K.M."/>
            <person name="Suarez D.L."/>
            <person name="Swayne D.E."/>
        </authorList>
    </citation>
    <scope>NUCLEOTIDE SEQUENCE [LARGE SCALE GENOMIC DNA]</scope>
    <source>
        <strain evidence="11 12">CGMCC 1.10972</strain>
    </source>
</reference>
<dbReference type="PANTHER" id="PTHR47245">
    <property type="entry name" value="PEPTIDYLPROLYL ISOMERASE"/>
    <property type="match status" value="1"/>
</dbReference>